<proteinExistence type="predicted"/>
<feature type="chain" id="PRO_5018742596" evidence="2">
    <location>
        <begin position="24"/>
        <end position="134"/>
    </location>
</feature>
<evidence type="ECO:0000256" key="2">
    <source>
        <dbReference type="SAM" id="SignalP"/>
    </source>
</evidence>
<keyword evidence="1" id="KW-1133">Transmembrane helix</keyword>
<feature type="transmembrane region" description="Helical" evidence="1">
    <location>
        <begin position="75"/>
        <end position="95"/>
    </location>
</feature>
<dbReference type="KEGG" id="nmk:CHR53_11930"/>
<evidence type="ECO:0000313" key="4">
    <source>
        <dbReference type="Proteomes" id="UP000282892"/>
    </source>
</evidence>
<gene>
    <name evidence="3" type="ORF">CHR53_11930</name>
</gene>
<dbReference type="EMBL" id="CP022572">
    <property type="protein sequence ID" value="AZU61933.1"/>
    <property type="molecule type" value="Genomic_DNA"/>
</dbReference>
<keyword evidence="4" id="KW-1185">Reference proteome</keyword>
<feature type="transmembrane region" description="Helical" evidence="1">
    <location>
        <begin position="107"/>
        <end position="128"/>
    </location>
</feature>
<dbReference type="OrthoDB" id="2622141at2"/>
<keyword evidence="2" id="KW-0732">Signal</keyword>
<reference evidence="3 4" key="1">
    <citation type="submission" date="2017-07" db="EMBL/GenBank/DDBJ databases">
        <title>The complete genome sequence of Bacillus mesonae strain H20-5, an efficient strain improving plant abiotic stress resistance.</title>
        <authorList>
            <person name="Kim S.Y."/>
            <person name="Song H."/>
            <person name="Sang M.K."/>
            <person name="Weon H.-Y."/>
            <person name="Song J."/>
        </authorList>
    </citation>
    <scope>NUCLEOTIDE SEQUENCE [LARGE SCALE GENOMIC DNA]</scope>
    <source>
        <strain evidence="3 4">H20-5</strain>
    </source>
</reference>
<feature type="signal peptide" evidence="2">
    <location>
        <begin position="1"/>
        <end position="23"/>
    </location>
</feature>
<keyword evidence="1" id="KW-0812">Transmembrane</keyword>
<name>A0A3Q9QYQ6_9BACI</name>
<accession>A0A3Q9QYQ6</accession>
<keyword evidence="1" id="KW-0472">Membrane</keyword>
<dbReference type="Proteomes" id="UP000282892">
    <property type="component" value="Chromosome"/>
</dbReference>
<feature type="transmembrane region" description="Helical" evidence="1">
    <location>
        <begin position="39"/>
        <end position="63"/>
    </location>
</feature>
<sequence>MKMKLVSSVILCTILLLPTIAFAEVSNGNIGYGFTPGRLWATMDAVLGLISAILAGLSLARSAGRFGTGSGRRGAIVAMVVGLVVITYAGVHVTIFPGGPGTGDGRIGAIFAIVFGLTSMVLAGLTLARSRRTG</sequence>
<dbReference type="RefSeq" id="WP_127486658.1">
    <property type="nucleotide sequence ID" value="NZ_CP022572.1"/>
</dbReference>
<dbReference type="Pfam" id="PF19733">
    <property type="entry name" value="DUF6223"/>
    <property type="match status" value="1"/>
</dbReference>
<evidence type="ECO:0000313" key="3">
    <source>
        <dbReference type="EMBL" id="AZU61933.1"/>
    </source>
</evidence>
<dbReference type="InterPro" id="IPR045770">
    <property type="entry name" value="DUF6223"/>
</dbReference>
<evidence type="ECO:0000256" key="1">
    <source>
        <dbReference type="SAM" id="Phobius"/>
    </source>
</evidence>
<protein>
    <submittedName>
        <fullName evidence="3">Uncharacterized protein</fullName>
    </submittedName>
</protein>
<dbReference type="AlphaFoldDB" id="A0A3Q9QYQ6"/>
<organism evidence="3 4">
    <name type="scientific">Neobacillus mesonae</name>
    <dbReference type="NCBI Taxonomy" id="1193713"/>
    <lineage>
        <taxon>Bacteria</taxon>
        <taxon>Bacillati</taxon>
        <taxon>Bacillota</taxon>
        <taxon>Bacilli</taxon>
        <taxon>Bacillales</taxon>
        <taxon>Bacillaceae</taxon>
        <taxon>Neobacillus</taxon>
    </lineage>
</organism>